<dbReference type="GO" id="GO:0030655">
    <property type="term" value="P:beta-lactam antibiotic catabolic process"/>
    <property type="evidence" value="ECO:0007669"/>
    <property type="project" value="InterPro"/>
</dbReference>
<dbReference type="NCBIfam" id="NF033103">
    <property type="entry name" value="bla_class_A"/>
    <property type="match status" value="1"/>
</dbReference>
<comment type="catalytic activity">
    <reaction evidence="1 6">
        <text>a beta-lactam + H2O = a substituted beta-amino acid</text>
        <dbReference type="Rhea" id="RHEA:20401"/>
        <dbReference type="ChEBI" id="CHEBI:15377"/>
        <dbReference type="ChEBI" id="CHEBI:35627"/>
        <dbReference type="ChEBI" id="CHEBI:140347"/>
        <dbReference type="EC" id="3.5.2.6"/>
    </reaction>
</comment>
<evidence type="ECO:0000313" key="9">
    <source>
        <dbReference type="Proteomes" id="UP000093737"/>
    </source>
</evidence>
<comment type="caution">
    <text evidence="8">The sequence shown here is derived from an EMBL/GenBank/DDBJ whole genome shotgun (WGS) entry which is preliminary data.</text>
</comment>
<gene>
    <name evidence="8" type="ORF">A8145_15690</name>
</gene>
<sequence length="297" mass="31312">MTSRRSFIGGLAVVLTAPITLGAAAKAATSPTKFDGVLPKIRRIEAKSGGRLGVACRIAGTGVQFGYRENELFPICSTFKTLAAAFILHRVDGGIEQLDRSMEVPHNAVVANSPTTKNHAGGAMTVAQLCEAAVTVSDNGAANLLLASFGGPPQLTAYLRSIGDTVTRLDRIEPELNESVPGDPRDTTSPLAMIEDYERLALGDSLSQKSRAQLVDWLVANKTGDDRIRAGLPKRWKCGDKTGTGEHGSTNDAAVIWPTSGNPVLMSLYLTGTGQSLVKRNATIASVSRALVEAIEA</sequence>
<dbReference type="PROSITE" id="PS00146">
    <property type="entry name" value="BETA_LACTAMASE_A"/>
    <property type="match status" value="1"/>
</dbReference>
<dbReference type="PRINTS" id="PR00118">
    <property type="entry name" value="BLACTAMASEA"/>
</dbReference>
<dbReference type="PANTHER" id="PTHR35333:SF3">
    <property type="entry name" value="BETA-LACTAMASE-TYPE TRANSPEPTIDASE FOLD CONTAINING PROTEIN"/>
    <property type="match status" value="1"/>
</dbReference>
<dbReference type="Pfam" id="PF13354">
    <property type="entry name" value="Beta-lactamase2"/>
    <property type="match status" value="1"/>
</dbReference>
<evidence type="ECO:0000313" key="8">
    <source>
        <dbReference type="EMBL" id="OBQ65599.1"/>
    </source>
</evidence>
<proteinExistence type="inferred from homology"/>
<evidence type="ECO:0000256" key="4">
    <source>
        <dbReference type="ARBA" id="ARBA00022801"/>
    </source>
</evidence>
<evidence type="ECO:0000256" key="2">
    <source>
        <dbReference type="ARBA" id="ARBA00009009"/>
    </source>
</evidence>
<dbReference type="InterPro" id="IPR023650">
    <property type="entry name" value="Beta-lactam_class-A_AS"/>
</dbReference>
<protein>
    <recommendedName>
        <fullName evidence="3 6">Beta-lactamase</fullName>
        <ecNumber evidence="3 6">3.5.2.6</ecNumber>
    </recommendedName>
</protein>
<feature type="domain" description="Beta-lactamase class A catalytic" evidence="7">
    <location>
        <begin position="60"/>
        <end position="268"/>
    </location>
</feature>
<dbReference type="PANTHER" id="PTHR35333">
    <property type="entry name" value="BETA-LACTAMASE"/>
    <property type="match status" value="1"/>
</dbReference>
<dbReference type="GO" id="GO:0008800">
    <property type="term" value="F:beta-lactamase activity"/>
    <property type="evidence" value="ECO:0007669"/>
    <property type="project" value="UniProtKB-UniRule"/>
</dbReference>
<dbReference type="InterPro" id="IPR012338">
    <property type="entry name" value="Beta-lactam/transpept-like"/>
</dbReference>
<dbReference type="InterPro" id="IPR006311">
    <property type="entry name" value="TAT_signal"/>
</dbReference>
<evidence type="ECO:0000256" key="6">
    <source>
        <dbReference type="RuleBase" id="RU361140"/>
    </source>
</evidence>
<organism evidence="8 9">
    <name type="scientific">Rhizobium loti</name>
    <name type="common">Mesorhizobium loti</name>
    <dbReference type="NCBI Taxonomy" id="381"/>
    <lineage>
        <taxon>Bacteria</taxon>
        <taxon>Pseudomonadati</taxon>
        <taxon>Pseudomonadota</taxon>
        <taxon>Alphaproteobacteria</taxon>
        <taxon>Hyphomicrobiales</taxon>
        <taxon>Phyllobacteriaceae</taxon>
        <taxon>Mesorhizobium</taxon>
    </lineage>
</organism>
<keyword evidence="4 6" id="KW-0378">Hydrolase</keyword>
<dbReference type="EMBL" id="LYTK01000012">
    <property type="protein sequence ID" value="OBQ65599.1"/>
    <property type="molecule type" value="Genomic_DNA"/>
</dbReference>
<evidence type="ECO:0000256" key="1">
    <source>
        <dbReference type="ARBA" id="ARBA00001526"/>
    </source>
</evidence>
<dbReference type="InterPro" id="IPR045155">
    <property type="entry name" value="Beta-lactam_cat"/>
</dbReference>
<name>A0A6M7U005_RHILI</name>
<dbReference type="GO" id="GO:0046677">
    <property type="term" value="P:response to antibiotic"/>
    <property type="evidence" value="ECO:0007669"/>
    <property type="project" value="UniProtKB-UniRule"/>
</dbReference>
<evidence type="ECO:0000256" key="5">
    <source>
        <dbReference type="ARBA" id="ARBA00023251"/>
    </source>
</evidence>
<comment type="similarity">
    <text evidence="2 6">Belongs to the class-A beta-lactamase family.</text>
</comment>
<keyword evidence="5 6" id="KW-0046">Antibiotic resistance</keyword>
<dbReference type="PROSITE" id="PS51318">
    <property type="entry name" value="TAT"/>
    <property type="match status" value="1"/>
</dbReference>
<evidence type="ECO:0000256" key="3">
    <source>
        <dbReference type="ARBA" id="ARBA00012865"/>
    </source>
</evidence>
<dbReference type="Proteomes" id="UP000093737">
    <property type="component" value="Unassembled WGS sequence"/>
</dbReference>
<reference evidence="8 9" key="1">
    <citation type="submission" date="2016-05" db="EMBL/GenBank/DDBJ databases">
        <authorList>
            <person name="Ramsay J.P."/>
        </authorList>
    </citation>
    <scope>NUCLEOTIDE SEQUENCE [LARGE SCALE GENOMIC DNA]</scope>
    <source>
        <strain evidence="8 9">NZP2042</strain>
    </source>
</reference>
<evidence type="ECO:0000259" key="7">
    <source>
        <dbReference type="Pfam" id="PF13354"/>
    </source>
</evidence>
<dbReference type="AlphaFoldDB" id="A0A6M7U005"/>
<dbReference type="InterPro" id="IPR000871">
    <property type="entry name" value="Beta-lactam_class-A"/>
</dbReference>
<dbReference type="EC" id="3.5.2.6" evidence="3 6"/>
<accession>A0A6M7U005</accession>
<dbReference type="RefSeq" id="WP_056574841.1">
    <property type="nucleotide sequence ID" value="NZ_CP033334.1"/>
</dbReference>
<dbReference type="Gene3D" id="3.40.710.10">
    <property type="entry name" value="DD-peptidase/beta-lactamase superfamily"/>
    <property type="match status" value="1"/>
</dbReference>
<dbReference type="SUPFAM" id="SSF56601">
    <property type="entry name" value="beta-lactamase/transpeptidase-like"/>
    <property type="match status" value="1"/>
</dbReference>